<feature type="compositionally biased region" description="Basic and acidic residues" evidence="1">
    <location>
        <begin position="1"/>
        <end position="28"/>
    </location>
</feature>
<organism evidence="2 3">
    <name type="scientific">Paecilomyces lecythidis</name>
    <dbReference type="NCBI Taxonomy" id="3004212"/>
    <lineage>
        <taxon>Eukaryota</taxon>
        <taxon>Fungi</taxon>
        <taxon>Dikarya</taxon>
        <taxon>Ascomycota</taxon>
        <taxon>Pezizomycotina</taxon>
        <taxon>Eurotiomycetes</taxon>
        <taxon>Eurotiomycetidae</taxon>
        <taxon>Eurotiales</taxon>
        <taxon>Thermoascaceae</taxon>
        <taxon>Paecilomyces</taxon>
    </lineage>
</organism>
<accession>A0ABR3Y1F9</accession>
<sequence>MVKQFDSLKKVDEESRLSERNIEIRDANSTRSSGRGKRSLDSVRTARSSSGAVQAANVSVKSVSPMDFAGGSTVHVSNDNSDVEDAVASNADDDEGFAHGEETSETAEASSLHRSQEVGYGPIPRCGELLAMSVDSLEDTPAVSLVRAGRPVSSSRSSAIRVDDHLEALSESDFEIRQQSGVMALVEPLSNASDTTSCIEADSDDEAVKSESGDLDGEATDQRSKYLPPTELDDDPDALYALWLASTELFRDLTDTESLDMLIRFLKLCENRKPRDDVLYRQAGIWARSLWDETEITSDNMTFAWLWIFWTLGIKSELKFLSGFAWKHAQRPVDQIDNEHQVYLPQHIVDGIELKRAESLSKVENLMSSHIDIAQKSYTSAINDENPSSPSQSTIMGSSLIFGYLTLESQRWLSDSGVKSTTWKFDGVTVSDICQAARSIINLGHWTVRTVPPAEHMPLRLQGFWAITHLGSAGLHISDMSASFSSAIKNELMELVDQLENDDWELA</sequence>
<feature type="region of interest" description="Disordered" evidence="1">
    <location>
        <begin position="1"/>
        <end position="119"/>
    </location>
</feature>
<reference evidence="2 3" key="1">
    <citation type="journal article" date="2024" name="IMA Fungus">
        <title>IMA Genome - F19 : A genome assembly and annotation guide to empower mycologists, including annotated draft genome sequences of Ceratocystis pirilliformis, Diaporthe australafricana, Fusarium ophioides, Paecilomyces lecythidis, and Sporothrix stenoceras.</title>
        <authorList>
            <person name="Aylward J."/>
            <person name="Wilson A.M."/>
            <person name="Visagie C.M."/>
            <person name="Spraker J."/>
            <person name="Barnes I."/>
            <person name="Buitendag C."/>
            <person name="Ceriani C."/>
            <person name="Del Mar Angel L."/>
            <person name="du Plessis D."/>
            <person name="Fuchs T."/>
            <person name="Gasser K."/>
            <person name="Kramer D."/>
            <person name="Li W."/>
            <person name="Munsamy K."/>
            <person name="Piso A."/>
            <person name="Price J.L."/>
            <person name="Sonnekus B."/>
            <person name="Thomas C."/>
            <person name="van der Nest A."/>
            <person name="van Dijk A."/>
            <person name="van Heerden A."/>
            <person name="van Vuuren N."/>
            <person name="Yilmaz N."/>
            <person name="Duong T.A."/>
            <person name="van der Merwe N.A."/>
            <person name="Wingfield M.J."/>
            <person name="Wingfield B.D."/>
        </authorList>
    </citation>
    <scope>NUCLEOTIDE SEQUENCE [LARGE SCALE GENOMIC DNA]</scope>
    <source>
        <strain evidence="2 3">CMW 18167</strain>
    </source>
</reference>
<comment type="caution">
    <text evidence="2">The sequence shown here is derived from an EMBL/GenBank/DDBJ whole genome shotgun (WGS) entry which is preliminary data.</text>
</comment>
<dbReference type="Proteomes" id="UP001583193">
    <property type="component" value="Unassembled WGS sequence"/>
</dbReference>
<feature type="compositionally biased region" description="Acidic residues" evidence="1">
    <location>
        <begin position="81"/>
        <end position="95"/>
    </location>
</feature>
<feature type="region of interest" description="Disordered" evidence="1">
    <location>
        <begin position="193"/>
        <end position="228"/>
    </location>
</feature>
<name>A0ABR3Y1F9_9EURO</name>
<dbReference type="EMBL" id="JAVDPF010000007">
    <property type="protein sequence ID" value="KAL1881752.1"/>
    <property type="molecule type" value="Genomic_DNA"/>
</dbReference>
<evidence type="ECO:0000256" key="1">
    <source>
        <dbReference type="SAM" id="MobiDB-lite"/>
    </source>
</evidence>
<keyword evidence="3" id="KW-1185">Reference proteome</keyword>
<evidence type="ECO:0000313" key="2">
    <source>
        <dbReference type="EMBL" id="KAL1881752.1"/>
    </source>
</evidence>
<protein>
    <submittedName>
        <fullName evidence="2">Uncharacterized protein</fullName>
    </submittedName>
</protein>
<gene>
    <name evidence="2" type="ORF">Plec18167_003351</name>
</gene>
<proteinExistence type="predicted"/>
<evidence type="ECO:0000313" key="3">
    <source>
        <dbReference type="Proteomes" id="UP001583193"/>
    </source>
</evidence>
<feature type="compositionally biased region" description="Polar residues" evidence="1">
    <location>
        <begin position="45"/>
        <end position="62"/>
    </location>
</feature>